<evidence type="ECO:0000313" key="1">
    <source>
        <dbReference type="EMBL" id="RFM27044.1"/>
    </source>
</evidence>
<evidence type="ECO:0000313" key="2">
    <source>
        <dbReference type="Proteomes" id="UP000261284"/>
    </source>
</evidence>
<dbReference type="Gene3D" id="3.30.2310.20">
    <property type="entry name" value="RelE-like"/>
    <property type="match status" value="1"/>
</dbReference>
<gene>
    <name evidence="1" type="ORF">DXN05_16370</name>
</gene>
<dbReference type="RefSeq" id="WP_116848351.1">
    <property type="nucleotide sequence ID" value="NZ_QTJU01000006.1"/>
</dbReference>
<name>A0A3E1NGS8_9BACT</name>
<comment type="caution">
    <text evidence="1">The sequence shown here is derived from an EMBL/GenBank/DDBJ whole genome shotgun (WGS) entry which is preliminary data.</text>
</comment>
<keyword evidence="2" id="KW-1185">Reference proteome</keyword>
<dbReference type="InterPro" id="IPR007711">
    <property type="entry name" value="HigB-1"/>
</dbReference>
<dbReference type="Proteomes" id="UP000261284">
    <property type="component" value="Unassembled WGS sequence"/>
</dbReference>
<organism evidence="1 2">
    <name type="scientific">Deminuibacter soli</name>
    <dbReference type="NCBI Taxonomy" id="2291815"/>
    <lineage>
        <taxon>Bacteria</taxon>
        <taxon>Pseudomonadati</taxon>
        <taxon>Bacteroidota</taxon>
        <taxon>Chitinophagia</taxon>
        <taxon>Chitinophagales</taxon>
        <taxon>Chitinophagaceae</taxon>
        <taxon>Deminuibacter</taxon>
    </lineage>
</organism>
<dbReference type="SUPFAM" id="SSF143011">
    <property type="entry name" value="RelE-like"/>
    <property type="match status" value="1"/>
</dbReference>
<dbReference type="EMBL" id="QTJU01000006">
    <property type="protein sequence ID" value="RFM27044.1"/>
    <property type="molecule type" value="Genomic_DNA"/>
</dbReference>
<reference evidence="1 2" key="1">
    <citation type="submission" date="2018-08" db="EMBL/GenBank/DDBJ databases">
        <title>Chitinophagaceae sp. K23C18032701, a novel bacterium isolated from forest soil.</title>
        <authorList>
            <person name="Wang C."/>
        </authorList>
    </citation>
    <scope>NUCLEOTIDE SEQUENCE [LARGE SCALE GENOMIC DNA]</scope>
    <source>
        <strain evidence="1 2">K23C18032701</strain>
    </source>
</reference>
<dbReference type="InterPro" id="IPR035093">
    <property type="entry name" value="RelE/ParE_toxin_dom_sf"/>
</dbReference>
<proteinExistence type="predicted"/>
<dbReference type="OrthoDB" id="9801026at2"/>
<dbReference type="Pfam" id="PF05015">
    <property type="entry name" value="HigB-like_toxin"/>
    <property type="match status" value="1"/>
</dbReference>
<dbReference type="AlphaFoldDB" id="A0A3E1NGS8"/>
<sequence>MKITFGDKKLEKLANDDRKRIQALGKLRAEILRRRLSQLEDAATLEEVRHLPGNYHELKGDRKGQWACDLDQPYRLIFTPHADPIPTNEAGQYVWLAITGVAVIEIINYHKEA</sequence>
<accession>A0A3E1NGS8</accession>
<protein>
    <submittedName>
        <fullName evidence="1">Killer suppression protein HigA</fullName>
    </submittedName>
</protein>